<dbReference type="EMBL" id="BK015328">
    <property type="protein sequence ID" value="DAE01669.1"/>
    <property type="molecule type" value="Genomic_DNA"/>
</dbReference>
<evidence type="ECO:0000313" key="1">
    <source>
        <dbReference type="EMBL" id="DAE01669.1"/>
    </source>
</evidence>
<accession>A0A8S5P4V6</accession>
<sequence length="95" mass="10591">MSKSVLIMSTPKGCFACPFHMADFNFNLCLATRNDSIRTISKVSHEGFKKLAGRPDWCPLKPLPDKNTTENDMTDYQCGMVDGRNQCIDEITGGE</sequence>
<proteinExistence type="predicted"/>
<name>A0A8S5P4V6_9CAUD</name>
<reference evidence="1" key="1">
    <citation type="journal article" date="2021" name="Proc. Natl. Acad. Sci. U.S.A.">
        <title>A Catalog of Tens of Thousands of Viruses from Human Metagenomes Reveals Hidden Associations with Chronic Diseases.</title>
        <authorList>
            <person name="Tisza M.J."/>
            <person name="Buck C.B."/>
        </authorList>
    </citation>
    <scope>NUCLEOTIDE SEQUENCE</scope>
    <source>
        <strain evidence="1">Ctkyp1</strain>
    </source>
</reference>
<protein>
    <submittedName>
        <fullName evidence="1">Uncharacterized protein</fullName>
    </submittedName>
</protein>
<organism evidence="1">
    <name type="scientific">Siphoviridae sp. ctkyp1</name>
    <dbReference type="NCBI Taxonomy" id="2825646"/>
    <lineage>
        <taxon>Viruses</taxon>
        <taxon>Duplodnaviria</taxon>
        <taxon>Heunggongvirae</taxon>
        <taxon>Uroviricota</taxon>
        <taxon>Caudoviricetes</taxon>
    </lineage>
</organism>